<dbReference type="PANTHER" id="PTHR10209">
    <property type="entry name" value="OXIDOREDUCTASE, 2OG-FE II OXYGENASE FAMILY PROTEIN"/>
    <property type="match status" value="1"/>
</dbReference>
<evidence type="ECO:0000259" key="6">
    <source>
        <dbReference type="Pfam" id="PF14226"/>
    </source>
</evidence>
<dbReference type="GO" id="GO:0051213">
    <property type="term" value="F:dioxygenase activity"/>
    <property type="evidence" value="ECO:0007669"/>
    <property type="project" value="UniProtKB-KW"/>
</dbReference>
<dbReference type="PANTHER" id="PTHR10209:SF243">
    <property type="entry name" value="FERULOYL COA ORTHO-HYDROXYLASE 1-RELATED"/>
    <property type="match status" value="1"/>
</dbReference>
<comment type="caution">
    <text evidence="7">The sequence shown here is derived from an EMBL/GenBank/DDBJ whole genome shotgun (WGS) entry which is preliminary data.</text>
</comment>
<evidence type="ECO:0000256" key="5">
    <source>
        <dbReference type="ARBA" id="ARBA00023004"/>
    </source>
</evidence>
<keyword evidence="5" id="KW-0408">Iron</keyword>
<keyword evidence="2" id="KW-0479">Metal-binding</keyword>
<name>A0A7J7N195_9MAGN</name>
<dbReference type="Pfam" id="PF14226">
    <property type="entry name" value="DIOX_N"/>
    <property type="match status" value="1"/>
</dbReference>
<dbReference type="SUPFAM" id="SSF51197">
    <property type="entry name" value="Clavaminate synthase-like"/>
    <property type="match status" value="1"/>
</dbReference>
<keyword evidence="4" id="KW-0560">Oxidoreductase</keyword>
<gene>
    <name evidence="7" type="ORF">GIB67_041941</name>
</gene>
<dbReference type="GO" id="GO:0046872">
    <property type="term" value="F:metal ion binding"/>
    <property type="evidence" value="ECO:0007669"/>
    <property type="project" value="UniProtKB-KW"/>
</dbReference>
<dbReference type="InterPro" id="IPR026992">
    <property type="entry name" value="DIOX_N"/>
</dbReference>
<dbReference type="Gene3D" id="2.60.120.330">
    <property type="entry name" value="B-lactam Antibiotic, Isopenicillin N Synthase, Chain"/>
    <property type="match status" value="1"/>
</dbReference>
<evidence type="ECO:0000256" key="2">
    <source>
        <dbReference type="ARBA" id="ARBA00022723"/>
    </source>
</evidence>
<accession>A0A7J7N195</accession>
<evidence type="ECO:0000313" key="8">
    <source>
        <dbReference type="Proteomes" id="UP000541444"/>
    </source>
</evidence>
<comment type="cofactor">
    <cofactor evidence="1">
        <name>L-ascorbate</name>
        <dbReference type="ChEBI" id="CHEBI:38290"/>
    </cofactor>
</comment>
<evidence type="ECO:0000256" key="4">
    <source>
        <dbReference type="ARBA" id="ARBA00023002"/>
    </source>
</evidence>
<keyword evidence="8" id="KW-1185">Reference proteome</keyword>
<evidence type="ECO:0000313" key="7">
    <source>
        <dbReference type="EMBL" id="KAF6160887.1"/>
    </source>
</evidence>
<protein>
    <recommendedName>
        <fullName evidence="6">Non-haem dioxygenase N-terminal domain-containing protein</fullName>
    </recommendedName>
</protein>
<dbReference type="EMBL" id="JACGCM010001150">
    <property type="protein sequence ID" value="KAF6160887.1"/>
    <property type="molecule type" value="Genomic_DNA"/>
</dbReference>
<dbReference type="Proteomes" id="UP000541444">
    <property type="component" value="Unassembled WGS sequence"/>
</dbReference>
<dbReference type="AlphaFoldDB" id="A0A7J7N195"/>
<sequence>MVPVMSELWDIMNFVVRKGNLVKNLSETGLETVPKQYVQPMEERLDMNNVVNQDSIPVIDMSKYLEDPKVAESICLTAEKWGFFQVINHGVPIEFLDKVGETTRQFFRLPAEAKMKYTKENSPTCNVRYGTSFIP</sequence>
<dbReference type="InterPro" id="IPR027443">
    <property type="entry name" value="IPNS-like_sf"/>
</dbReference>
<proteinExistence type="predicted"/>
<evidence type="ECO:0000256" key="3">
    <source>
        <dbReference type="ARBA" id="ARBA00022964"/>
    </source>
</evidence>
<reference evidence="7 8" key="1">
    <citation type="journal article" date="2020" name="IScience">
        <title>Genome Sequencing of the Endangered Kingdonia uniflora (Circaeasteraceae, Ranunculales) Reveals Potential Mechanisms of Evolutionary Specialization.</title>
        <authorList>
            <person name="Sun Y."/>
            <person name="Deng T."/>
            <person name="Zhang A."/>
            <person name="Moore M.J."/>
            <person name="Landis J.B."/>
            <person name="Lin N."/>
            <person name="Zhang H."/>
            <person name="Zhang X."/>
            <person name="Huang J."/>
            <person name="Zhang X."/>
            <person name="Sun H."/>
            <person name="Wang H."/>
        </authorList>
    </citation>
    <scope>NUCLEOTIDE SEQUENCE [LARGE SCALE GENOMIC DNA]</scope>
    <source>
        <strain evidence="7">TB1705</strain>
        <tissue evidence="7">Leaf</tissue>
    </source>
</reference>
<evidence type="ECO:0000256" key="1">
    <source>
        <dbReference type="ARBA" id="ARBA00001961"/>
    </source>
</evidence>
<keyword evidence="3" id="KW-0223">Dioxygenase</keyword>
<feature type="domain" description="Non-haem dioxygenase N-terminal" evidence="6">
    <location>
        <begin position="56"/>
        <end position="132"/>
    </location>
</feature>
<dbReference type="OrthoDB" id="288590at2759"/>
<organism evidence="7 8">
    <name type="scientific">Kingdonia uniflora</name>
    <dbReference type="NCBI Taxonomy" id="39325"/>
    <lineage>
        <taxon>Eukaryota</taxon>
        <taxon>Viridiplantae</taxon>
        <taxon>Streptophyta</taxon>
        <taxon>Embryophyta</taxon>
        <taxon>Tracheophyta</taxon>
        <taxon>Spermatophyta</taxon>
        <taxon>Magnoliopsida</taxon>
        <taxon>Ranunculales</taxon>
        <taxon>Circaeasteraceae</taxon>
        <taxon>Kingdonia</taxon>
    </lineage>
</organism>